<feature type="compositionally biased region" description="Polar residues" evidence="8">
    <location>
        <begin position="49"/>
        <end position="60"/>
    </location>
</feature>
<dbReference type="InterPro" id="IPR036397">
    <property type="entry name" value="RNaseH_sf"/>
</dbReference>
<gene>
    <name evidence="10" type="ORF">PECUL_23A002621</name>
</gene>
<keyword evidence="11" id="KW-1185">Reference proteome</keyword>
<dbReference type="GO" id="GO:0000175">
    <property type="term" value="F:3'-5'-RNA exonuclease activity"/>
    <property type="evidence" value="ECO:0007669"/>
    <property type="project" value="InterPro"/>
</dbReference>
<dbReference type="GO" id="GO:0005730">
    <property type="term" value="C:nucleolus"/>
    <property type="evidence" value="ECO:0007669"/>
    <property type="project" value="UniProtKB-ARBA"/>
</dbReference>
<dbReference type="InterPro" id="IPR012337">
    <property type="entry name" value="RNaseH-like_sf"/>
</dbReference>
<evidence type="ECO:0000256" key="1">
    <source>
        <dbReference type="ARBA" id="ARBA00004123"/>
    </source>
</evidence>
<dbReference type="InterPro" id="IPR037433">
    <property type="entry name" value="ISG20_DEDDh"/>
</dbReference>
<keyword evidence="2" id="KW-0540">Nuclease</keyword>
<evidence type="ECO:0000256" key="4">
    <source>
        <dbReference type="ARBA" id="ARBA00022839"/>
    </source>
</evidence>
<dbReference type="InterPro" id="IPR047021">
    <property type="entry name" value="REXO1/3/4-like"/>
</dbReference>
<feature type="compositionally biased region" description="Basic residues" evidence="8">
    <location>
        <begin position="28"/>
        <end position="47"/>
    </location>
</feature>
<feature type="domain" description="Exonuclease" evidence="9">
    <location>
        <begin position="184"/>
        <end position="350"/>
    </location>
</feature>
<dbReference type="CDD" id="cd06149">
    <property type="entry name" value="ISG20"/>
    <property type="match status" value="1"/>
</dbReference>
<dbReference type="Gene3D" id="3.30.420.10">
    <property type="entry name" value="Ribonuclease H-like superfamily/Ribonuclease H"/>
    <property type="match status" value="1"/>
</dbReference>
<protein>
    <recommendedName>
        <fullName evidence="6">Exonuclease XPMC2</fullName>
    </recommendedName>
    <alternativeName>
        <fullName evidence="7">Prevents mitotic catastrophe 2 protein</fullName>
    </alternativeName>
</protein>
<evidence type="ECO:0000256" key="2">
    <source>
        <dbReference type="ARBA" id="ARBA00022722"/>
    </source>
</evidence>
<keyword evidence="3" id="KW-0378">Hydrolase</keyword>
<dbReference type="FunFam" id="3.30.420.10:FF:000007">
    <property type="entry name" value="Interferon-stimulated exonuclease gene 20"/>
    <property type="match status" value="1"/>
</dbReference>
<dbReference type="EMBL" id="OW240924">
    <property type="protein sequence ID" value="CAH2327091.1"/>
    <property type="molecule type" value="Genomic_DNA"/>
</dbReference>
<dbReference type="Proteomes" id="UP001295444">
    <property type="component" value="Chromosome 13"/>
</dbReference>
<evidence type="ECO:0000256" key="6">
    <source>
        <dbReference type="ARBA" id="ARBA00081815"/>
    </source>
</evidence>
<evidence type="ECO:0000313" key="10">
    <source>
        <dbReference type="EMBL" id="CAH2327091.1"/>
    </source>
</evidence>
<keyword evidence="4 10" id="KW-0269">Exonuclease</keyword>
<dbReference type="GO" id="GO:0003676">
    <property type="term" value="F:nucleic acid binding"/>
    <property type="evidence" value="ECO:0007669"/>
    <property type="project" value="InterPro"/>
</dbReference>
<evidence type="ECO:0000256" key="8">
    <source>
        <dbReference type="SAM" id="MobiDB-lite"/>
    </source>
</evidence>
<evidence type="ECO:0000313" key="11">
    <source>
        <dbReference type="Proteomes" id="UP001295444"/>
    </source>
</evidence>
<reference evidence="10" key="1">
    <citation type="submission" date="2022-03" db="EMBL/GenBank/DDBJ databases">
        <authorList>
            <person name="Alioto T."/>
            <person name="Alioto T."/>
            <person name="Gomez Garrido J."/>
        </authorList>
    </citation>
    <scope>NUCLEOTIDE SEQUENCE</scope>
</reference>
<name>A0AAD1TKE2_PELCU</name>
<comment type="subcellular location">
    <subcellularLocation>
        <location evidence="1">Nucleus</location>
    </subcellularLocation>
</comment>
<evidence type="ECO:0000256" key="5">
    <source>
        <dbReference type="ARBA" id="ARBA00023242"/>
    </source>
</evidence>
<accession>A0AAD1TKE2</accession>
<dbReference type="Pfam" id="PF00929">
    <property type="entry name" value="RNase_T"/>
    <property type="match status" value="1"/>
</dbReference>
<proteinExistence type="predicted"/>
<dbReference type="AlphaFoldDB" id="A0AAD1TKE2"/>
<organism evidence="10 11">
    <name type="scientific">Pelobates cultripes</name>
    <name type="common">Western spadefoot toad</name>
    <dbReference type="NCBI Taxonomy" id="61616"/>
    <lineage>
        <taxon>Eukaryota</taxon>
        <taxon>Metazoa</taxon>
        <taxon>Chordata</taxon>
        <taxon>Craniata</taxon>
        <taxon>Vertebrata</taxon>
        <taxon>Euteleostomi</taxon>
        <taxon>Amphibia</taxon>
        <taxon>Batrachia</taxon>
        <taxon>Anura</taxon>
        <taxon>Pelobatoidea</taxon>
        <taxon>Pelobatidae</taxon>
        <taxon>Pelobates</taxon>
    </lineage>
</organism>
<keyword evidence="5" id="KW-0539">Nucleus</keyword>
<evidence type="ECO:0000259" key="9">
    <source>
        <dbReference type="SMART" id="SM00479"/>
    </source>
</evidence>
<dbReference type="PANTHER" id="PTHR12801:SF78">
    <property type="entry name" value="INTERFERON-STIMULATED 20 KDA EXONUCLEASE-LIKE 2"/>
    <property type="match status" value="1"/>
</dbReference>
<dbReference type="PANTHER" id="PTHR12801">
    <property type="entry name" value="RNA EXONUCLEASE REXO1 / RECO3 FAMILY MEMBER-RELATED"/>
    <property type="match status" value="1"/>
</dbReference>
<evidence type="ECO:0000256" key="3">
    <source>
        <dbReference type="ARBA" id="ARBA00022801"/>
    </source>
</evidence>
<feature type="region of interest" description="Disordered" evidence="8">
    <location>
        <begin position="15"/>
        <end position="77"/>
    </location>
</feature>
<dbReference type="SUPFAM" id="SSF53098">
    <property type="entry name" value="Ribonuclease H-like"/>
    <property type="match status" value="1"/>
</dbReference>
<evidence type="ECO:0000256" key="7">
    <source>
        <dbReference type="ARBA" id="ARBA00082963"/>
    </source>
</evidence>
<dbReference type="SMART" id="SM00479">
    <property type="entry name" value="EXOIII"/>
    <property type="match status" value="1"/>
</dbReference>
<sequence length="359" mass="40819">MSDILLNLDMESCLSSSKKESSTNKHQQFLRKRKFLERKGYLKKKQLPAKQNSGHQSHSWDQTKRRGQQDGSWTTFNRNKKQCNQTSFHNGLKQQEAPMPPSRVQSFQPGTLRVSVGTGTHQTRMASYMPNKAQASSKEELFRCHLSETKVQSKPASVSHKVDTLSEFESGLSTFSATTKPSYKMVAIDCEMVGTGPKGRNSDLARCSVVNFYGDVLFDKYIRPESPITDYRSRWSGIRKEHMVNAVPFSLAQKEILKLLHGKIVVGHAIHNDFKALKYFHPKELTRDTSMIPLLNRKAGFQGTEAVSLKRFAKQLLHKDIQIGRFGHSSVEDAKTTMELYRVIEAEWERELATHPVSS</sequence>
<dbReference type="InterPro" id="IPR013520">
    <property type="entry name" value="Ribonucl_H"/>
</dbReference>